<dbReference type="RefSeq" id="XP_067805282.1">
    <property type="nucleotide sequence ID" value="XM_067946491.1"/>
</dbReference>
<protein>
    <submittedName>
        <fullName evidence="1">Uncharacterized protein</fullName>
    </submittedName>
</protein>
<sequence length="248" mass="28273">MNNEDTIVRFILLDESQAIHNLDDEIRNRDLLHIEEKDNLTFNHKGTGCDVLVDDLIEVAVNPHDILKTQELIGSITPTEFRLYFKGSSKNDKELVKGRLFARFSFAAIVTPLETLRSSRDCFRMYYKTPVLFCCGDTNRRDFWMTSIIKAKFCHFAHTSLSKGHMQSTGAVAKKLPQFSNKRERLEQLLKDKTKGDGISREPKANENITNIDIKHIETGRPDLYFNGELVPQAVEKNGITTGPKQAT</sequence>
<reference evidence="1" key="1">
    <citation type="journal article" date="2023" name="Nat. Microbiol.">
        <title>Babesia duncani multi-omics identifies virulence factors and drug targets.</title>
        <authorList>
            <person name="Singh P."/>
            <person name="Lonardi S."/>
            <person name="Liang Q."/>
            <person name="Vydyam P."/>
            <person name="Khabirova E."/>
            <person name="Fang T."/>
            <person name="Gihaz S."/>
            <person name="Thekkiniath J."/>
            <person name="Munshi M."/>
            <person name="Abel S."/>
            <person name="Ciampossin L."/>
            <person name="Batugedara G."/>
            <person name="Gupta M."/>
            <person name="Lu X.M."/>
            <person name="Lenz T."/>
            <person name="Chakravarty S."/>
            <person name="Cornillot E."/>
            <person name="Hu Y."/>
            <person name="Ma W."/>
            <person name="Gonzalez L.M."/>
            <person name="Sanchez S."/>
            <person name="Estrada K."/>
            <person name="Sanchez-Flores A."/>
            <person name="Montero E."/>
            <person name="Harb O.S."/>
            <person name="Le Roch K.G."/>
            <person name="Mamoun C.B."/>
        </authorList>
    </citation>
    <scope>NUCLEOTIDE SEQUENCE</scope>
    <source>
        <strain evidence="1">WA1</strain>
    </source>
</reference>
<comment type="caution">
    <text evidence="1">The sequence shown here is derived from an EMBL/GenBank/DDBJ whole genome shotgun (WGS) entry which is preliminary data.</text>
</comment>
<dbReference type="GeneID" id="94335753"/>
<gene>
    <name evidence="1" type="ORF">BdWA1_001455</name>
</gene>
<dbReference type="AlphaFoldDB" id="A0AAD9PP30"/>
<evidence type="ECO:0000313" key="2">
    <source>
        <dbReference type="Proteomes" id="UP001214638"/>
    </source>
</evidence>
<name>A0AAD9PP30_9APIC</name>
<dbReference type="KEGG" id="bdw:94335753"/>
<proteinExistence type="predicted"/>
<accession>A0AAD9PP30</accession>
<evidence type="ECO:0000313" key="1">
    <source>
        <dbReference type="EMBL" id="KAK2198440.1"/>
    </source>
</evidence>
<organism evidence="1 2">
    <name type="scientific">Babesia duncani</name>
    <dbReference type="NCBI Taxonomy" id="323732"/>
    <lineage>
        <taxon>Eukaryota</taxon>
        <taxon>Sar</taxon>
        <taxon>Alveolata</taxon>
        <taxon>Apicomplexa</taxon>
        <taxon>Aconoidasida</taxon>
        <taxon>Piroplasmida</taxon>
        <taxon>Babesiidae</taxon>
        <taxon>Babesia</taxon>
    </lineage>
</organism>
<dbReference type="Proteomes" id="UP001214638">
    <property type="component" value="Unassembled WGS sequence"/>
</dbReference>
<keyword evidence="2" id="KW-1185">Reference proteome</keyword>
<dbReference type="EMBL" id="JALLKP010000001">
    <property type="protein sequence ID" value="KAK2198440.1"/>
    <property type="molecule type" value="Genomic_DNA"/>
</dbReference>